<proteinExistence type="predicted"/>
<dbReference type="Pfam" id="PF15983">
    <property type="entry name" value="DUF4767"/>
    <property type="match status" value="1"/>
</dbReference>
<dbReference type="KEGG" id="scp:HMPREF0833_10126"/>
<name>F8DF82_STREP</name>
<accession>F8DF82</accession>
<reference evidence="3" key="1">
    <citation type="submission" date="2011-06" db="EMBL/GenBank/DDBJ databases">
        <title>Complete sequence of Streptococcus parasanguinis strain ATCC 15912.</title>
        <authorList>
            <person name="Muzny D."/>
            <person name="Qin X."/>
            <person name="Buhay C."/>
            <person name="Dugan-Rocha S."/>
            <person name="Ding Y."/>
            <person name="Chen G."/>
            <person name="Hawes A."/>
            <person name="Holder M."/>
            <person name="Jhangiani S."/>
            <person name="Johnson A."/>
            <person name="Khan Z."/>
            <person name="Li Z."/>
            <person name="Liu W."/>
            <person name="Liu X."/>
            <person name="Perez L."/>
            <person name="Shen H."/>
            <person name="Wang Q."/>
            <person name="Watt J."/>
            <person name="Xi L."/>
            <person name="Xin Y."/>
            <person name="Zhou J."/>
            <person name="Deng J."/>
            <person name="Jiang H."/>
            <person name="Liu Y."/>
            <person name="Qu J."/>
            <person name="Song X.-Z."/>
            <person name="Zhang L."/>
            <person name="Villasana D."/>
            <person name="Johnson A."/>
            <person name="Liu J."/>
            <person name="Liyanage D."/>
            <person name="Lorensuhewa L."/>
            <person name="Robinson T."/>
            <person name="Song A."/>
            <person name="Song B.-B."/>
            <person name="Dinh H."/>
            <person name="Thornton R."/>
            <person name="Coyle M."/>
            <person name="Francisco L."/>
            <person name="Jackson L."/>
            <person name="Javaid M."/>
            <person name="Korchina V."/>
            <person name="Kovar C."/>
            <person name="Mata R."/>
            <person name="Mathew T."/>
            <person name="Ngo R."/>
            <person name="Nguyen L."/>
            <person name="Nguyen N."/>
            <person name="Okwuonu G."/>
            <person name="Ongeri F."/>
            <person name="Pham C."/>
            <person name="Simmons D."/>
            <person name="Wilczek-Boney K."/>
            <person name="Hale W."/>
            <person name="Jakkamsetti A."/>
            <person name="Pham P."/>
            <person name="Ruth R."/>
            <person name="San Lucas F."/>
            <person name="Warren J."/>
            <person name="Zhang J."/>
            <person name="Zhao Z."/>
            <person name="Zhou C."/>
            <person name="Zhu D."/>
            <person name="Lee S."/>
            <person name="Bess C."/>
            <person name="Blankenburg K."/>
            <person name="Forbes L."/>
            <person name="Fu Q."/>
            <person name="Gubbala S."/>
            <person name="Hirani K."/>
            <person name="Jayaseelan J.C."/>
            <person name="Lara F."/>
            <person name="Munidasa M."/>
            <person name="Palculict T."/>
            <person name="Patil S."/>
            <person name="Pu L.-L."/>
            <person name="Saada N."/>
            <person name="Tang L."/>
            <person name="Weissenberger G."/>
            <person name="Zhu Y."/>
            <person name="Hemphill L."/>
            <person name="Shang Y."/>
            <person name="Youmans B."/>
            <person name="Ayvaz T."/>
            <person name="Ross M."/>
            <person name="Santibanez J."/>
            <person name="Aqrawi P."/>
            <person name="Gross S."/>
            <person name="Joshi V."/>
            <person name="Fowler G."/>
            <person name="Nazareth L."/>
            <person name="Reid J."/>
            <person name="Worley K."/>
            <person name="Petrosino J."/>
            <person name="Highlander S."/>
            <person name="Gibbs R."/>
        </authorList>
    </citation>
    <scope>NUCLEOTIDE SEQUENCE [LARGE SCALE GENOMIC DNA]</scope>
    <source>
        <strain evidence="3">ATCC 15912 / DSM 6778 / CIP 104372 / LMG 14537</strain>
    </source>
</reference>
<dbReference type="AlphaFoldDB" id="F8DF82"/>
<dbReference type="EMBL" id="CP002843">
    <property type="protein sequence ID" value="AEH55157.1"/>
    <property type="molecule type" value="Genomic_DNA"/>
</dbReference>
<protein>
    <recommendedName>
        <fullName evidence="1">DUF4767 domain-containing protein</fullName>
    </recommendedName>
</protein>
<feature type="domain" description="DUF4767" evidence="1">
    <location>
        <begin position="275"/>
        <end position="395"/>
    </location>
</feature>
<dbReference type="HOGENOM" id="CLU_743777_0_0_9"/>
<evidence type="ECO:0000313" key="2">
    <source>
        <dbReference type="EMBL" id="AEH55157.1"/>
    </source>
</evidence>
<gene>
    <name evidence="2" type="ordered locus">HMPREF0833_10126</name>
</gene>
<evidence type="ECO:0000313" key="3">
    <source>
        <dbReference type="Proteomes" id="UP000001502"/>
    </source>
</evidence>
<evidence type="ECO:0000259" key="1">
    <source>
        <dbReference type="Pfam" id="PF15983"/>
    </source>
</evidence>
<dbReference type="Proteomes" id="UP000001502">
    <property type="component" value="Chromosome"/>
</dbReference>
<sequence length="398" mass="44473">MKGFLPHAFFSIIKFSMKIGESKGDQMKRKQWMQLGLVASSTLLLTGCYQRYQRQSSPKKEATTIQTSAKKQAKKADNKQLYQSVFSDYQKIFATSKELDAISKLNDELAKEDRMINSWVIETVINQPEAVHYAFKDLNNDGVEEMIIANQQTDGSYFVTGVYYLKNQKPTLLAEGFVAGHGGARNATTLYQGGEVLEVSWLSGTGRGVAVLSRIEKVPQAATKVQEEEVQVPGSDLNALFGKSDEEKLDLKSFDWQTFDSTPSAGNSQSQGKTPWNAEKSAKLAEFMKSWGEKLGQPNYQKGIAGGDVGPDNLYTLGENSKMDAIYTDTGQGNAKYRIVERYSNWDKYPDVHSYFFAITDTGEGIVFHSPTTNGGKMYLKPTDNKELQEEFNQLLHQ</sequence>
<organism evidence="2 3">
    <name type="scientific">Streptococcus parasanguinis (strain ATCC 15912 / DSM 6778 / CIP 104372 / LMG 14537)</name>
    <dbReference type="NCBI Taxonomy" id="760570"/>
    <lineage>
        <taxon>Bacteria</taxon>
        <taxon>Bacillati</taxon>
        <taxon>Bacillota</taxon>
        <taxon>Bacilli</taxon>
        <taxon>Lactobacillales</taxon>
        <taxon>Streptococcaceae</taxon>
        <taxon>Streptococcus</taxon>
    </lineage>
</organism>
<dbReference type="InterPro" id="IPR031927">
    <property type="entry name" value="DUF4767"/>
</dbReference>